<dbReference type="FunFam" id="3.90.1170.40:FF:000003">
    <property type="entry name" value="Molybdopterin converting factor subunit 2"/>
    <property type="match status" value="1"/>
</dbReference>
<dbReference type="SUPFAM" id="SSF54690">
    <property type="entry name" value="Molybdopterin synthase subunit MoaE"/>
    <property type="match status" value="1"/>
</dbReference>
<comment type="subunit">
    <text evidence="7">Heterotetramer of 2 MoaD subunits and 2 MoaE subunits. Also stable as homodimer. The enzyme changes between these two forms during catalysis.</text>
</comment>
<dbReference type="EC" id="2.8.1.12" evidence="3"/>
<evidence type="ECO:0000256" key="12">
    <source>
        <dbReference type="ARBA" id="ARBA00049878"/>
    </source>
</evidence>
<accession>A0A1Y2P9K7</accession>
<dbReference type="Proteomes" id="UP000194221">
    <property type="component" value="Unassembled WGS sequence"/>
</dbReference>
<keyword evidence="6" id="KW-0501">Molybdenum cofactor biosynthesis</keyword>
<dbReference type="InterPro" id="IPR003448">
    <property type="entry name" value="Mopterin_biosynth_MoaE"/>
</dbReference>
<evidence type="ECO:0000256" key="1">
    <source>
        <dbReference type="ARBA" id="ARBA00005046"/>
    </source>
</evidence>
<evidence type="ECO:0000313" key="13">
    <source>
        <dbReference type="EMBL" id="OSY87124.1"/>
    </source>
</evidence>
<sequence>MEKIAIKITEEKLNLQECINFVTEDNCGGIVPFIGTVRNATKNKTVTQLEFSSYVPMAIKEMEKIALKALEKFAVEKIAIHHAIGTLKVGDIPVIITVSAPHRRAAFEACEYAIDTLKETVPIWKKEFFEDGEVWVNAHP</sequence>
<dbReference type="InParanoid" id="A0A1Y2P9K7"/>
<evidence type="ECO:0000256" key="6">
    <source>
        <dbReference type="ARBA" id="ARBA00023150"/>
    </source>
</evidence>
<protein>
    <recommendedName>
        <fullName evidence="4">Molybdopterin synthase catalytic subunit</fullName>
        <ecNumber evidence="3">2.8.1.12</ecNumber>
    </recommendedName>
    <alternativeName>
        <fullName evidence="10">MPT synthase subunit 2</fullName>
    </alternativeName>
    <alternativeName>
        <fullName evidence="8">Molybdenum cofactor biosynthesis protein E</fullName>
    </alternativeName>
    <alternativeName>
        <fullName evidence="9">Molybdopterin-converting factor large subunit</fullName>
    </alternativeName>
    <alternativeName>
        <fullName evidence="11">Molybdopterin-converting factor subunit 2</fullName>
    </alternativeName>
</protein>
<dbReference type="RefSeq" id="WP_086031344.1">
    <property type="nucleotide sequence ID" value="NZ_LAPZ01000014.1"/>
</dbReference>
<evidence type="ECO:0000313" key="14">
    <source>
        <dbReference type="Proteomes" id="UP000194221"/>
    </source>
</evidence>
<evidence type="ECO:0000256" key="7">
    <source>
        <dbReference type="ARBA" id="ARBA00026066"/>
    </source>
</evidence>
<organism evidence="13 14">
    <name type="scientific">Tenacibaculum holothuriorum</name>
    <dbReference type="NCBI Taxonomy" id="1635173"/>
    <lineage>
        <taxon>Bacteria</taxon>
        <taxon>Pseudomonadati</taxon>
        <taxon>Bacteroidota</taxon>
        <taxon>Flavobacteriia</taxon>
        <taxon>Flavobacteriales</taxon>
        <taxon>Flavobacteriaceae</taxon>
        <taxon>Tenacibaculum</taxon>
    </lineage>
</organism>
<evidence type="ECO:0000256" key="8">
    <source>
        <dbReference type="ARBA" id="ARBA00029745"/>
    </source>
</evidence>
<dbReference type="Gene3D" id="3.90.1170.40">
    <property type="entry name" value="Molybdopterin biosynthesis MoaE subunit"/>
    <property type="match status" value="1"/>
</dbReference>
<proteinExistence type="inferred from homology"/>
<evidence type="ECO:0000256" key="2">
    <source>
        <dbReference type="ARBA" id="ARBA00005426"/>
    </source>
</evidence>
<dbReference type="FunCoup" id="A0A1Y2P9K7">
    <property type="interactions" value="386"/>
</dbReference>
<dbReference type="AlphaFoldDB" id="A0A1Y2P9K7"/>
<dbReference type="CDD" id="cd00756">
    <property type="entry name" value="MoaE"/>
    <property type="match status" value="1"/>
</dbReference>
<name>A0A1Y2P9K7_9FLAO</name>
<evidence type="ECO:0000256" key="3">
    <source>
        <dbReference type="ARBA" id="ARBA00011950"/>
    </source>
</evidence>
<keyword evidence="14" id="KW-1185">Reference proteome</keyword>
<dbReference type="GO" id="GO:0030366">
    <property type="term" value="F:molybdopterin synthase activity"/>
    <property type="evidence" value="ECO:0007669"/>
    <property type="project" value="UniProtKB-EC"/>
</dbReference>
<dbReference type="OrthoDB" id="9803224at2"/>
<evidence type="ECO:0000256" key="4">
    <source>
        <dbReference type="ARBA" id="ARBA00013858"/>
    </source>
</evidence>
<evidence type="ECO:0000256" key="10">
    <source>
        <dbReference type="ARBA" id="ARBA00030781"/>
    </source>
</evidence>
<dbReference type="InterPro" id="IPR036563">
    <property type="entry name" value="MoaE_sf"/>
</dbReference>
<keyword evidence="5" id="KW-0808">Transferase</keyword>
<evidence type="ECO:0000256" key="11">
    <source>
        <dbReference type="ARBA" id="ARBA00032474"/>
    </source>
</evidence>
<reference evidence="13 14" key="1">
    <citation type="submission" date="2015-03" db="EMBL/GenBank/DDBJ databases">
        <title>Genome sequence of Tenacibaculum sp. S2-2, isolated from intestinal microbiota of sea cucumber, Apostichopus japonicas.</title>
        <authorList>
            <person name="Shao Z."/>
            <person name="Wang L."/>
            <person name="Li X."/>
        </authorList>
    </citation>
    <scope>NUCLEOTIDE SEQUENCE [LARGE SCALE GENOMIC DNA]</scope>
    <source>
        <strain evidence="13 14">S2-2</strain>
    </source>
</reference>
<evidence type="ECO:0000256" key="9">
    <source>
        <dbReference type="ARBA" id="ARBA00030407"/>
    </source>
</evidence>
<dbReference type="GO" id="GO:0006777">
    <property type="term" value="P:Mo-molybdopterin cofactor biosynthetic process"/>
    <property type="evidence" value="ECO:0007669"/>
    <property type="project" value="UniProtKB-KW"/>
</dbReference>
<comment type="caution">
    <text evidence="13">The sequence shown here is derived from an EMBL/GenBank/DDBJ whole genome shotgun (WGS) entry which is preliminary data.</text>
</comment>
<gene>
    <name evidence="13" type="ORF">WH52_12715</name>
</gene>
<comment type="similarity">
    <text evidence="2">Belongs to the MoaE family.</text>
</comment>
<dbReference type="STRING" id="1635173.WH52_12715"/>
<dbReference type="EMBL" id="LAPZ01000014">
    <property type="protein sequence ID" value="OSY87124.1"/>
    <property type="molecule type" value="Genomic_DNA"/>
</dbReference>
<dbReference type="PANTHER" id="PTHR23404">
    <property type="entry name" value="MOLYBDOPTERIN SYNTHASE RELATED"/>
    <property type="match status" value="1"/>
</dbReference>
<dbReference type="Pfam" id="PF02391">
    <property type="entry name" value="MoaE"/>
    <property type="match status" value="1"/>
</dbReference>
<comment type="catalytic activity">
    <reaction evidence="12">
        <text>2 [molybdopterin-synthase sulfur-carrier protein]-C-terminal-Gly-aminoethanethioate + cyclic pyranopterin phosphate + H2O = molybdopterin + 2 [molybdopterin-synthase sulfur-carrier protein]-C-terminal Gly-Gly + 2 H(+)</text>
        <dbReference type="Rhea" id="RHEA:26333"/>
        <dbReference type="Rhea" id="RHEA-COMP:12202"/>
        <dbReference type="Rhea" id="RHEA-COMP:19907"/>
        <dbReference type="ChEBI" id="CHEBI:15377"/>
        <dbReference type="ChEBI" id="CHEBI:15378"/>
        <dbReference type="ChEBI" id="CHEBI:58698"/>
        <dbReference type="ChEBI" id="CHEBI:59648"/>
        <dbReference type="ChEBI" id="CHEBI:90778"/>
        <dbReference type="ChEBI" id="CHEBI:232372"/>
        <dbReference type="EC" id="2.8.1.12"/>
    </reaction>
</comment>
<evidence type="ECO:0000256" key="5">
    <source>
        <dbReference type="ARBA" id="ARBA00022679"/>
    </source>
</evidence>
<comment type="pathway">
    <text evidence="1">Cofactor biosynthesis; molybdopterin biosynthesis.</text>
</comment>